<proteinExistence type="predicted"/>
<keyword evidence="1" id="KW-1133">Transmembrane helix</keyword>
<dbReference type="EMBL" id="MFQN01000009">
    <property type="protein sequence ID" value="OGH75489.1"/>
    <property type="molecule type" value="Genomic_DNA"/>
</dbReference>
<reference evidence="3 4" key="1">
    <citation type="journal article" date="2016" name="Nat. Commun.">
        <title>Thousands of microbial genomes shed light on interconnected biogeochemical processes in an aquifer system.</title>
        <authorList>
            <person name="Anantharaman K."/>
            <person name="Brown C.T."/>
            <person name="Hug L.A."/>
            <person name="Sharon I."/>
            <person name="Castelle C.J."/>
            <person name="Probst A.J."/>
            <person name="Thomas B.C."/>
            <person name="Singh A."/>
            <person name="Wilkins M.J."/>
            <person name="Karaoz U."/>
            <person name="Brodie E.L."/>
            <person name="Williams K.H."/>
            <person name="Hubbard S.S."/>
            <person name="Banfield J.F."/>
        </authorList>
    </citation>
    <scope>NUCLEOTIDE SEQUENCE [LARGE SCALE GENOMIC DNA]</scope>
</reference>
<evidence type="ECO:0000313" key="4">
    <source>
        <dbReference type="Proteomes" id="UP000178347"/>
    </source>
</evidence>
<evidence type="ECO:0000256" key="2">
    <source>
        <dbReference type="SAM" id="SignalP"/>
    </source>
</evidence>
<feature type="signal peptide" evidence="2">
    <location>
        <begin position="1"/>
        <end position="27"/>
    </location>
</feature>
<keyword evidence="2" id="KW-0732">Signal</keyword>
<comment type="caution">
    <text evidence="3">The sequence shown here is derived from an EMBL/GenBank/DDBJ whole genome shotgun (WGS) entry which is preliminary data.</text>
</comment>
<keyword evidence="1" id="KW-0472">Membrane</keyword>
<dbReference type="AlphaFoldDB" id="A0A1F6MUZ8"/>
<evidence type="ECO:0000313" key="3">
    <source>
        <dbReference type="EMBL" id="OGH75489.1"/>
    </source>
</evidence>
<accession>A0A1F6MUZ8</accession>
<feature type="transmembrane region" description="Helical" evidence="1">
    <location>
        <begin position="157"/>
        <end position="179"/>
    </location>
</feature>
<name>A0A1F6MUZ8_9BACT</name>
<dbReference type="STRING" id="1798692.A3G00_01130"/>
<dbReference type="Proteomes" id="UP000178347">
    <property type="component" value="Unassembled WGS sequence"/>
</dbReference>
<gene>
    <name evidence="3" type="ORF">A3G00_01130</name>
</gene>
<sequence length="575" mass="61663">MKKYLQFTIYFLILLFGQFLFASVSFAEDCSTDIDCGENAKCESGFCVSDDSSFTPAESSNSGGGSSSGGSADGGVGFTYTGVDQRCWTKDDCEVKAFGTFVGPNDETKEACKMEKDSSNKLIGFCLPGTTAKMGVNWGEAGNQPSTFAHIGEFIKWIYRYGIVVASILAVMMIIKAGFDWIMSGGNQEMISGAHKKIGNALMGLFLAVMAYFILNLINPYLVNFRLPQIWMINTAGLVPPYCDLAKDKKFYFAKETSSEEYKNQYSEGQQKGFKTYDDAKPACGKEYYVEGSGGLTCSGTVCSTADKSVCLKGKCVNGMLIGAVDGTFGPVGVPAVDSGNNIKLLALCKSEGKIKEVKDVDYVSNKNGDLYKIPYVSSIETICNDYGGLAGFYLGVEVNDETGGSVNGWFEGMPWTGGTDDWHAVGQTAPRSHDCSVNLSTAFQKKYYSTVNCGPGNMGCSCAYVSVPTVAFIVANDPKYTQNLISLDELKNGYLCNIHITRTNFPAVENGMKWPSLDGMVAGTAVGGVVGTFIFPGVGSLAGLGYGLAVAPTAEVLIGFWNWGDDPTSCRDKN</sequence>
<organism evidence="3 4">
    <name type="scientific">Candidatus Magasanikbacteria bacterium RIFCSPLOWO2_12_FULL_43_12</name>
    <dbReference type="NCBI Taxonomy" id="1798692"/>
    <lineage>
        <taxon>Bacteria</taxon>
        <taxon>Candidatus Magasanikiibacteriota</taxon>
    </lineage>
</organism>
<feature type="chain" id="PRO_5009525670" evidence="2">
    <location>
        <begin position="28"/>
        <end position="575"/>
    </location>
</feature>
<protein>
    <submittedName>
        <fullName evidence="3">Uncharacterized protein</fullName>
    </submittedName>
</protein>
<feature type="transmembrane region" description="Helical" evidence="1">
    <location>
        <begin position="200"/>
        <end position="222"/>
    </location>
</feature>
<evidence type="ECO:0000256" key="1">
    <source>
        <dbReference type="SAM" id="Phobius"/>
    </source>
</evidence>
<keyword evidence="1" id="KW-0812">Transmembrane</keyword>